<reference evidence="1" key="1">
    <citation type="submission" date="2019-10" db="EMBL/GenBank/DDBJ databases">
        <title>Draft genome sequece of Microseira wollei NIES-4236.</title>
        <authorList>
            <person name="Yamaguchi H."/>
            <person name="Suzuki S."/>
            <person name="Kawachi M."/>
        </authorList>
    </citation>
    <scope>NUCLEOTIDE SEQUENCE</scope>
    <source>
        <strain evidence="1">NIES-4236</strain>
    </source>
</reference>
<keyword evidence="2" id="KW-1185">Reference proteome</keyword>
<proteinExistence type="predicted"/>
<dbReference type="Pfam" id="PF08869">
    <property type="entry name" value="XisI"/>
    <property type="match status" value="1"/>
</dbReference>
<dbReference type="InterPro" id="IPR014968">
    <property type="entry name" value="XisI"/>
</dbReference>
<comment type="caution">
    <text evidence="1">The sequence shown here is derived from an EMBL/GenBank/DDBJ whole genome shotgun (WGS) entry which is preliminary data.</text>
</comment>
<dbReference type="Gene3D" id="3.30.310.110">
    <property type="entry name" value="XisI-like"/>
    <property type="match status" value="1"/>
</dbReference>
<protein>
    <submittedName>
        <fullName evidence="1">FdxN element excision controlling factor protein</fullName>
    </submittedName>
</protein>
<evidence type="ECO:0000313" key="2">
    <source>
        <dbReference type="Proteomes" id="UP001050975"/>
    </source>
</evidence>
<dbReference type="AlphaFoldDB" id="A0AAV3X3G7"/>
<sequence length="111" mass="12764">MDKLDRYRQIIQKIIHHYASIPSSNDQVESISVCDPVNDTYMVMDVGWSSAGRVHSVPIHLRIKNDKIWLEWDGTDQEIAQQLINAGVPQEDIVLAFYRPERRKLTGFAIA</sequence>
<dbReference type="InterPro" id="IPR035943">
    <property type="entry name" value="XisI-like_sf"/>
</dbReference>
<gene>
    <name evidence="1" type="primary">xisI2</name>
    <name evidence="1" type="ORF">MiSe_13090</name>
</gene>
<dbReference type="SUPFAM" id="SSF143847">
    <property type="entry name" value="XisI-like"/>
    <property type="match status" value="1"/>
</dbReference>
<dbReference type="RefSeq" id="WP_226576361.1">
    <property type="nucleotide sequence ID" value="NZ_BLAY01000014.1"/>
</dbReference>
<name>A0AAV3X3G7_9CYAN</name>
<dbReference type="CDD" id="cd16382">
    <property type="entry name" value="XisI-like"/>
    <property type="match status" value="1"/>
</dbReference>
<evidence type="ECO:0000313" key="1">
    <source>
        <dbReference type="EMBL" id="GET36558.1"/>
    </source>
</evidence>
<dbReference type="Proteomes" id="UP001050975">
    <property type="component" value="Unassembled WGS sequence"/>
</dbReference>
<organism evidence="1 2">
    <name type="scientific">Microseira wollei NIES-4236</name>
    <dbReference type="NCBI Taxonomy" id="2530354"/>
    <lineage>
        <taxon>Bacteria</taxon>
        <taxon>Bacillati</taxon>
        <taxon>Cyanobacteriota</taxon>
        <taxon>Cyanophyceae</taxon>
        <taxon>Oscillatoriophycideae</taxon>
        <taxon>Aerosakkonematales</taxon>
        <taxon>Aerosakkonemataceae</taxon>
        <taxon>Microseira</taxon>
    </lineage>
</organism>
<dbReference type="EMBL" id="BLAY01000014">
    <property type="protein sequence ID" value="GET36558.1"/>
    <property type="molecule type" value="Genomic_DNA"/>
</dbReference>
<accession>A0AAV3X3G7</accession>